<accession>A0A1J0VWA1</accession>
<evidence type="ECO:0008006" key="4">
    <source>
        <dbReference type="Google" id="ProtNLM"/>
    </source>
</evidence>
<dbReference type="Proteomes" id="UP000183810">
    <property type="component" value="Chromosome"/>
</dbReference>
<keyword evidence="1" id="KW-0472">Membrane</keyword>
<evidence type="ECO:0000313" key="3">
    <source>
        <dbReference type="Proteomes" id="UP000183810"/>
    </source>
</evidence>
<feature type="transmembrane region" description="Helical" evidence="1">
    <location>
        <begin position="28"/>
        <end position="49"/>
    </location>
</feature>
<feature type="transmembrane region" description="Helical" evidence="1">
    <location>
        <begin position="55"/>
        <end position="74"/>
    </location>
</feature>
<reference evidence="2" key="1">
    <citation type="submission" date="2016-11" db="EMBL/GenBank/DDBJ databases">
        <authorList>
            <person name="Jaros S."/>
            <person name="Januszkiewicz K."/>
            <person name="Wedrychowicz H."/>
        </authorList>
    </citation>
    <scope>NUCLEOTIDE SEQUENCE [LARGE SCALE GENOMIC DNA]</scope>
    <source>
        <strain evidence="2">Y48</strain>
    </source>
</reference>
<evidence type="ECO:0000313" key="2">
    <source>
        <dbReference type="EMBL" id="APE36344.1"/>
    </source>
</evidence>
<proteinExistence type="predicted"/>
<name>A0A1J0VWA1_9NOCA</name>
<dbReference type="KEGG" id="nsl:BOX37_23125"/>
<dbReference type="AlphaFoldDB" id="A0A1J0VWA1"/>
<keyword evidence="3" id="KW-1185">Reference proteome</keyword>
<organism evidence="2 3">
    <name type="scientific">Nocardia mangyaensis</name>
    <dbReference type="NCBI Taxonomy" id="2213200"/>
    <lineage>
        <taxon>Bacteria</taxon>
        <taxon>Bacillati</taxon>
        <taxon>Actinomycetota</taxon>
        <taxon>Actinomycetes</taxon>
        <taxon>Mycobacteriales</taxon>
        <taxon>Nocardiaceae</taxon>
        <taxon>Nocardia</taxon>
    </lineage>
</organism>
<dbReference type="EMBL" id="CP018082">
    <property type="protein sequence ID" value="APE36344.1"/>
    <property type="molecule type" value="Genomic_DNA"/>
</dbReference>
<protein>
    <recommendedName>
        <fullName evidence="4">RDD domain-containing protein</fullName>
    </recommendedName>
</protein>
<gene>
    <name evidence="2" type="ORF">BOX37_23125</name>
</gene>
<keyword evidence="1" id="KW-1133">Transmembrane helix</keyword>
<keyword evidence="1" id="KW-0812">Transmembrane</keyword>
<sequence length="123" mass="13052">MTTAVRPQRAANEFPLTGSTSDGDETGVIAAFLIDMTLHAAIGATAWSIASGPTAVLYGIVAWLGASFLHRTLIQRLTRTTVGKCSFGLELRHVDGTYPSTGQLVGQWFRGGLCCFDVFGSVD</sequence>
<dbReference type="OrthoDB" id="4558737at2"/>
<evidence type="ECO:0000256" key="1">
    <source>
        <dbReference type="SAM" id="Phobius"/>
    </source>
</evidence>
<dbReference type="RefSeq" id="WP_071929523.1">
    <property type="nucleotide sequence ID" value="NZ_CP018082.1"/>
</dbReference>